<dbReference type="PROSITE" id="PS50042">
    <property type="entry name" value="CNMP_BINDING_3"/>
    <property type="match status" value="1"/>
</dbReference>
<keyword evidence="2" id="KW-0238">DNA-binding</keyword>
<dbReference type="Proteomes" id="UP000031473">
    <property type="component" value="Unassembled WGS sequence"/>
</dbReference>
<comment type="caution">
    <text evidence="6">The sequence shown here is derived from an EMBL/GenBank/DDBJ whole genome shotgun (WGS) entry which is preliminary data.</text>
</comment>
<dbReference type="GO" id="GO:0003677">
    <property type="term" value="F:DNA binding"/>
    <property type="evidence" value="ECO:0007669"/>
    <property type="project" value="UniProtKB-KW"/>
</dbReference>
<dbReference type="PANTHER" id="PTHR24567">
    <property type="entry name" value="CRP FAMILY TRANSCRIPTIONAL REGULATORY PROTEIN"/>
    <property type="match status" value="1"/>
</dbReference>
<dbReference type="PROSITE" id="PS51063">
    <property type="entry name" value="HTH_CRP_2"/>
    <property type="match status" value="1"/>
</dbReference>
<dbReference type="Pfam" id="PF13545">
    <property type="entry name" value="HTH_Crp_2"/>
    <property type="match status" value="1"/>
</dbReference>
<evidence type="ECO:0000259" key="4">
    <source>
        <dbReference type="PROSITE" id="PS50042"/>
    </source>
</evidence>
<dbReference type="AlphaFoldDB" id="A0A0C1D528"/>
<protein>
    <submittedName>
        <fullName evidence="6">Crp/Fnr family transcriptional regulator</fullName>
    </submittedName>
</protein>
<evidence type="ECO:0000313" key="6">
    <source>
        <dbReference type="EMBL" id="KIA88885.1"/>
    </source>
</evidence>
<feature type="domain" description="Cyclic nucleotide-binding" evidence="4">
    <location>
        <begin position="3"/>
        <end position="69"/>
    </location>
</feature>
<proteinExistence type="predicted"/>
<name>A0A0C1D528_9FLAO</name>
<dbReference type="InterPro" id="IPR036388">
    <property type="entry name" value="WH-like_DNA-bd_sf"/>
</dbReference>
<dbReference type="RefSeq" id="WP_039352197.1">
    <property type="nucleotide sequence ID" value="NZ_FOLA01000007.1"/>
</dbReference>
<dbReference type="InterPro" id="IPR050397">
    <property type="entry name" value="Env_Response_Regulators"/>
</dbReference>
<evidence type="ECO:0000256" key="2">
    <source>
        <dbReference type="ARBA" id="ARBA00023125"/>
    </source>
</evidence>
<dbReference type="InterPro" id="IPR036390">
    <property type="entry name" value="WH_DNA-bd_sf"/>
</dbReference>
<dbReference type="Pfam" id="PF00027">
    <property type="entry name" value="cNMP_binding"/>
    <property type="match status" value="1"/>
</dbReference>
<keyword evidence="7" id="KW-1185">Reference proteome</keyword>
<feature type="domain" description="HTH crp-type" evidence="5">
    <location>
        <begin position="139"/>
        <end position="202"/>
    </location>
</feature>
<keyword evidence="3" id="KW-0804">Transcription</keyword>
<dbReference type="PRINTS" id="PR00034">
    <property type="entry name" value="HTHCRP"/>
</dbReference>
<evidence type="ECO:0000256" key="1">
    <source>
        <dbReference type="ARBA" id="ARBA00023015"/>
    </source>
</evidence>
<dbReference type="SUPFAM" id="SSF46785">
    <property type="entry name" value="Winged helix' DNA-binding domain"/>
    <property type="match status" value="1"/>
</dbReference>
<dbReference type="STRING" id="266749.SAMN05421876_10712"/>
<dbReference type="InterPro" id="IPR000595">
    <property type="entry name" value="cNMP-bd_dom"/>
</dbReference>
<evidence type="ECO:0000313" key="7">
    <source>
        <dbReference type="Proteomes" id="UP000031473"/>
    </source>
</evidence>
<dbReference type="GO" id="GO:0005829">
    <property type="term" value="C:cytosol"/>
    <property type="evidence" value="ECO:0007669"/>
    <property type="project" value="TreeGrafter"/>
</dbReference>
<dbReference type="GO" id="GO:0003700">
    <property type="term" value="F:DNA-binding transcription factor activity"/>
    <property type="evidence" value="ECO:0007669"/>
    <property type="project" value="TreeGrafter"/>
</dbReference>
<evidence type="ECO:0000256" key="3">
    <source>
        <dbReference type="ARBA" id="ARBA00023163"/>
    </source>
</evidence>
<dbReference type="PANTHER" id="PTHR24567:SF26">
    <property type="entry name" value="REGULATORY PROTEIN YEIL"/>
    <property type="match status" value="1"/>
</dbReference>
<keyword evidence="1" id="KW-0805">Transcription regulation</keyword>
<dbReference type="Gene3D" id="1.10.10.10">
    <property type="entry name" value="Winged helix-like DNA-binding domain superfamily/Winged helix DNA-binding domain"/>
    <property type="match status" value="1"/>
</dbReference>
<evidence type="ECO:0000259" key="5">
    <source>
        <dbReference type="PROSITE" id="PS51063"/>
    </source>
</evidence>
<dbReference type="SMART" id="SM00419">
    <property type="entry name" value="HTH_CRP"/>
    <property type="match status" value="1"/>
</dbReference>
<dbReference type="Gene3D" id="2.60.120.10">
    <property type="entry name" value="Jelly Rolls"/>
    <property type="match status" value="1"/>
</dbReference>
<dbReference type="CDD" id="cd00038">
    <property type="entry name" value="CAP_ED"/>
    <property type="match status" value="1"/>
</dbReference>
<gene>
    <name evidence="6" type="ORF">OA86_09580</name>
</gene>
<dbReference type="InterPro" id="IPR014710">
    <property type="entry name" value="RmlC-like_jellyroll"/>
</dbReference>
<accession>A0A0C1D528</accession>
<dbReference type="OrthoDB" id="9776746at2"/>
<organism evidence="6 7">
    <name type="scientific">Kaistella jeonii</name>
    <dbReference type="NCBI Taxonomy" id="266749"/>
    <lineage>
        <taxon>Bacteria</taxon>
        <taxon>Pseudomonadati</taxon>
        <taxon>Bacteroidota</taxon>
        <taxon>Flavobacteriia</taxon>
        <taxon>Flavobacteriales</taxon>
        <taxon>Weeksellaceae</taxon>
        <taxon>Chryseobacterium group</taxon>
        <taxon>Kaistella</taxon>
    </lineage>
</organism>
<sequence>MILKDIFQSDLVKEIEDSGNLKHFAAGEIIVNMDSYIKNIPVVVSGSIKVIRTEEDGREILLYYLTPGESCIVSILAGMKNETSKIKAIVEEDAEIMLIPADKAKEWVRKYPDWTDFIFNLYQKRFEELLDVVNSVAFQKIDTRLLHLIKQKTQLYNSKEISVTHQQLADELGITREATSRVLKQMEKEHLVILSRNKIELL</sequence>
<dbReference type="SUPFAM" id="SSF51206">
    <property type="entry name" value="cAMP-binding domain-like"/>
    <property type="match status" value="1"/>
</dbReference>
<dbReference type="EMBL" id="JSYL01000005">
    <property type="protein sequence ID" value="KIA88885.1"/>
    <property type="molecule type" value="Genomic_DNA"/>
</dbReference>
<dbReference type="InterPro" id="IPR018490">
    <property type="entry name" value="cNMP-bd_dom_sf"/>
</dbReference>
<reference evidence="6 7" key="1">
    <citation type="submission" date="2014-10" db="EMBL/GenBank/DDBJ databases">
        <title>Kaistella jeonii genome.</title>
        <authorList>
            <person name="Clayton J.T."/>
            <person name="Newman J.D."/>
        </authorList>
    </citation>
    <scope>NUCLEOTIDE SEQUENCE [LARGE SCALE GENOMIC DNA]</scope>
    <source>
        <strain evidence="6 7">DSM 17048</strain>
    </source>
</reference>
<dbReference type="InterPro" id="IPR012318">
    <property type="entry name" value="HTH_CRP"/>
</dbReference>